<dbReference type="EMBL" id="JACEIK010000122">
    <property type="protein sequence ID" value="MCD7450241.1"/>
    <property type="molecule type" value="Genomic_DNA"/>
</dbReference>
<dbReference type="Proteomes" id="UP000823775">
    <property type="component" value="Unassembled WGS sequence"/>
</dbReference>
<evidence type="ECO:0000313" key="2">
    <source>
        <dbReference type="Proteomes" id="UP000823775"/>
    </source>
</evidence>
<evidence type="ECO:0000313" key="1">
    <source>
        <dbReference type="EMBL" id="MCD7450241.1"/>
    </source>
</evidence>
<protein>
    <recommendedName>
        <fullName evidence="3">RNase H type-1 domain-containing protein</fullName>
    </recommendedName>
</protein>
<organism evidence="1 2">
    <name type="scientific">Datura stramonium</name>
    <name type="common">Jimsonweed</name>
    <name type="synonym">Common thornapple</name>
    <dbReference type="NCBI Taxonomy" id="4076"/>
    <lineage>
        <taxon>Eukaryota</taxon>
        <taxon>Viridiplantae</taxon>
        <taxon>Streptophyta</taxon>
        <taxon>Embryophyta</taxon>
        <taxon>Tracheophyta</taxon>
        <taxon>Spermatophyta</taxon>
        <taxon>Magnoliopsida</taxon>
        <taxon>eudicotyledons</taxon>
        <taxon>Gunneridae</taxon>
        <taxon>Pentapetalae</taxon>
        <taxon>asterids</taxon>
        <taxon>lamiids</taxon>
        <taxon>Solanales</taxon>
        <taxon>Solanaceae</taxon>
        <taxon>Solanoideae</taxon>
        <taxon>Datureae</taxon>
        <taxon>Datura</taxon>
    </lineage>
</organism>
<keyword evidence="2" id="KW-1185">Reference proteome</keyword>
<sequence>RGGGGRKEISVRSGSRHGIKMEESVVRVACELERQGQPSCANINRCYREANQVADRFAKHASVNGLTETFCNYDSIPKDAKGPFQLDKSQLPSIRIR</sequence>
<proteinExistence type="predicted"/>
<gene>
    <name evidence="1" type="ORF">HAX54_004686</name>
</gene>
<name>A0ABS8RTT7_DATST</name>
<feature type="non-terminal residue" evidence="1">
    <location>
        <position position="1"/>
    </location>
</feature>
<evidence type="ECO:0008006" key="3">
    <source>
        <dbReference type="Google" id="ProtNLM"/>
    </source>
</evidence>
<reference evidence="1 2" key="1">
    <citation type="journal article" date="2021" name="BMC Genomics">
        <title>Datura genome reveals duplications of psychoactive alkaloid biosynthetic genes and high mutation rate following tissue culture.</title>
        <authorList>
            <person name="Rajewski A."/>
            <person name="Carter-House D."/>
            <person name="Stajich J."/>
            <person name="Litt A."/>
        </authorList>
    </citation>
    <scope>NUCLEOTIDE SEQUENCE [LARGE SCALE GENOMIC DNA]</scope>
    <source>
        <strain evidence="1">AR-01</strain>
    </source>
</reference>
<comment type="caution">
    <text evidence="1">The sequence shown here is derived from an EMBL/GenBank/DDBJ whole genome shotgun (WGS) entry which is preliminary data.</text>
</comment>
<accession>A0ABS8RTT7</accession>